<evidence type="ECO:0000259" key="2">
    <source>
        <dbReference type="Pfam" id="PF02541"/>
    </source>
</evidence>
<accession>A0A2A2ECV9</accession>
<feature type="compositionally biased region" description="Acidic residues" evidence="1">
    <location>
        <begin position="213"/>
        <end position="223"/>
    </location>
</feature>
<evidence type="ECO:0000313" key="3">
    <source>
        <dbReference type="EMBL" id="PAU66820.1"/>
    </source>
</evidence>
<comment type="caution">
    <text evidence="3">The sequence shown here is derived from an EMBL/GenBank/DDBJ whole genome shotgun (WGS) entry which is preliminary data.</text>
</comment>
<name>A0A2A2ECV9_9BIFI</name>
<protein>
    <submittedName>
        <fullName evidence="3">Exopolyphosphatase</fullName>
    </submittedName>
</protein>
<reference evidence="3 4" key="1">
    <citation type="journal article" date="2017" name="ISME J.">
        <title>Unveiling bifidobacterial biogeography across the mammalian branch of the tree of life.</title>
        <authorList>
            <person name="Milani C."/>
            <person name="Mangifesta M."/>
            <person name="Mancabelli L."/>
            <person name="Lugli G.A."/>
            <person name="James K."/>
            <person name="Duranti S."/>
            <person name="Turroni F."/>
            <person name="Ferrario C."/>
            <person name="Ossiprandi M.C."/>
            <person name="van Sinderen D."/>
            <person name="Ventura M."/>
        </authorList>
    </citation>
    <scope>NUCLEOTIDE SEQUENCE [LARGE SCALE GENOMIC DNA]</scope>
    <source>
        <strain evidence="3 4">70</strain>
    </source>
</reference>
<sequence length="556" mass="60266">MTDFDAEMMQRAEELVDRFLAAPASEEDVEVVGAQLGRFPRGMVAVGARCRCGRPLAVVTRPLVDGRIPFPTTMYLTSPEAVKAASHLEAEGLMKEYNALLAEDEDLRRAYERAHVMYLAFRHALAARLGDDETHIEGTSAGGMPTRVKCLHALVAQSLVMGPRVNPIGDDALERMSGEFDADVCRCAPLDEGRAARRARRHAAERDVRDEGGEGDESNEESASEPSVVVAGIDCGTNSIRLKIARVDADGIHDVVPRMLRVVRLGEGVDETHRFADDALERTYAAAREFAAVLAEHRVDALRFVATSATRDAENRKEFEDTIESILGVRPEVISGTEEADLSFLAATAMTSRDDLEPPFLVVDLGGGSTELVVGGDGEAMPATKARAAFSMNIGSVRMTERHLHSDPPTQRQIDETVADIDAHIDEAFAHVPAGTANTIIGVSGTVTTMTALALGLPEYDHAAVDGVRMDFLTAFDVDDRFLHMTREERRGYRTIHPGRIDVVGGGALVWSRVLARVAEAARADHGKVIDSYVASEHGLLDGLVLDMGRRLLAAR</sequence>
<dbReference type="Pfam" id="PF02541">
    <property type="entry name" value="Ppx-GppA"/>
    <property type="match status" value="1"/>
</dbReference>
<organism evidence="3 4">
    <name type="scientific">Bifidobacterium italicum</name>
    <dbReference type="NCBI Taxonomy" id="1960968"/>
    <lineage>
        <taxon>Bacteria</taxon>
        <taxon>Bacillati</taxon>
        <taxon>Actinomycetota</taxon>
        <taxon>Actinomycetes</taxon>
        <taxon>Bifidobacteriales</taxon>
        <taxon>Bifidobacteriaceae</taxon>
        <taxon>Bifidobacterium</taxon>
    </lineage>
</organism>
<dbReference type="PANTHER" id="PTHR30005:SF13">
    <property type="entry name" value="EXOPOLYPHOSPHATASE 2"/>
    <property type="match status" value="1"/>
</dbReference>
<dbReference type="Gene3D" id="3.30.420.40">
    <property type="match status" value="1"/>
</dbReference>
<dbReference type="CDD" id="cd24119">
    <property type="entry name" value="ASKHA_NBD_MtPPX2-like"/>
    <property type="match status" value="1"/>
</dbReference>
<dbReference type="Pfam" id="PF04417">
    <property type="entry name" value="DUF501"/>
    <property type="match status" value="1"/>
</dbReference>
<feature type="region of interest" description="Disordered" evidence="1">
    <location>
        <begin position="198"/>
        <end position="226"/>
    </location>
</feature>
<dbReference type="AlphaFoldDB" id="A0A2A2ECV9"/>
<dbReference type="PANTHER" id="PTHR30005">
    <property type="entry name" value="EXOPOLYPHOSPHATASE"/>
    <property type="match status" value="1"/>
</dbReference>
<dbReference type="InterPro" id="IPR050273">
    <property type="entry name" value="GppA/Ppx_hydrolase"/>
</dbReference>
<feature type="domain" description="Ppx/GppA phosphatase N-terminal" evidence="2">
    <location>
        <begin position="244"/>
        <end position="546"/>
    </location>
</feature>
<evidence type="ECO:0000256" key="1">
    <source>
        <dbReference type="SAM" id="MobiDB-lite"/>
    </source>
</evidence>
<dbReference type="EMBL" id="MVOG01000056">
    <property type="protein sequence ID" value="PAU66820.1"/>
    <property type="molecule type" value="Genomic_DNA"/>
</dbReference>
<dbReference type="InterPro" id="IPR007511">
    <property type="entry name" value="DUF501"/>
</dbReference>
<dbReference type="InterPro" id="IPR003695">
    <property type="entry name" value="Ppx_GppA_N"/>
</dbReference>
<dbReference type="Gene3D" id="3.30.420.150">
    <property type="entry name" value="Exopolyphosphatase. Domain 2"/>
    <property type="match status" value="1"/>
</dbReference>
<proteinExistence type="predicted"/>
<dbReference type="Proteomes" id="UP000217986">
    <property type="component" value="Unassembled WGS sequence"/>
</dbReference>
<keyword evidence="4" id="KW-1185">Reference proteome</keyword>
<dbReference type="SUPFAM" id="SSF53067">
    <property type="entry name" value="Actin-like ATPase domain"/>
    <property type="match status" value="2"/>
</dbReference>
<dbReference type="InterPro" id="IPR043129">
    <property type="entry name" value="ATPase_NBD"/>
</dbReference>
<evidence type="ECO:0000313" key="4">
    <source>
        <dbReference type="Proteomes" id="UP000217986"/>
    </source>
</evidence>
<feature type="compositionally biased region" description="Basic and acidic residues" evidence="1">
    <location>
        <begin position="202"/>
        <end position="212"/>
    </location>
</feature>
<gene>
    <name evidence="3" type="ORF">B1400_1767</name>
</gene>
<dbReference type="GO" id="GO:0016462">
    <property type="term" value="F:pyrophosphatase activity"/>
    <property type="evidence" value="ECO:0007669"/>
    <property type="project" value="TreeGrafter"/>
</dbReference>